<reference evidence="1 2" key="1">
    <citation type="journal article" date="2022" name="Int. J. Syst. Evol. Microbiol.">
        <title>Miniphocaeibacter halophilus sp. nov., an ammonium-tolerant acetate-producing bacterium isolated from a biogas system.</title>
        <authorList>
            <person name="Schnurer A."/>
            <person name="Singh A."/>
            <person name="Bi S."/>
            <person name="Qiao W."/>
            <person name="Westerholm M."/>
        </authorList>
    </citation>
    <scope>NUCLEOTIDE SEQUENCE [LARGE SCALE GENOMIC DNA]</scope>
    <source>
        <strain evidence="1 2">AMB_01</strain>
    </source>
</reference>
<sequence>MNYYFVYKNKNIITIGYIVNNKLEVLENIDIDERDSIYIAKIIKNIESINGFIIEIEKGVEACIGKGQIRGDKFLGDEILVQLYKKTGDNKFDKYTMDYSIAGQNIVYYPNREKNKYSRKINRKDLINFKKKIDSTAKFKGITFRTNSINISEEELLKEYKSLLKVDEYIKKQSKFLPIPRKLYSNPKSVFELISEEFEYIVTNNKEIKNILKNYYNTENVIYNEEYDYKYDENITEDLINLNSKKIIIKDNANIIVEKTEALTVIDVNSGRNEDFLEINKLAIKEALRQINLRNIQGIIVVDIININKKEFKVLNNFILREIKKYSKIKYFGITKTGLLEFIRTGINIDF</sequence>
<evidence type="ECO:0000313" key="1">
    <source>
        <dbReference type="EMBL" id="QQK07155.1"/>
    </source>
</evidence>
<proteinExistence type="predicted"/>
<dbReference type="EMBL" id="CP066744">
    <property type="protein sequence ID" value="QQK07155.1"/>
    <property type="molecule type" value="Genomic_DNA"/>
</dbReference>
<gene>
    <name evidence="1" type="ORF">JFY71_07435</name>
</gene>
<name>A0AC61MRF7_9FIRM</name>
<dbReference type="Proteomes" id="UP000595814">
    <property type="component" value="Chromosome"/>
</dbReference>
<accession>A0AC61MRF7</accession>
<keyword evidence="2" id="KW-1185">Reference proteome</keyword>
<protein>
    <submittedName>
        <fullName evidence="1">Ribonuclease E/G</fullName>
    </submittedName>
</protein>
<organism evidence="1 2">
    <name type="scientific">Miniphocaeibacter halophilus</name>
    <dbReference type="NCBI Taxonomy" id="2931922"/>
    <lineage>
        <taxon>Bacteria</taxon>
        <taxon>Bacillati</taxon>
        <taxon>Bacillota</taxon>
        <taxon>Tissierellia</taxon>
        <taxon>Tissierellales</taxon>
        <taxon>Peptoniphilaceae</taxon>
        <taxon>Miniphocaeibacter</taxon>
    </lineage>
</organism>
<evidence type="ECO:0000313" key="2">
    <source>
        <dbReference type="Proteomes" id="UP000595814"/>
    </source>
</evidence>